<dbReference type="CDD" id="cd02440">
    <property type="entry name" value="AdoMet_MTases"/>
    <property type="match status" value="1"/>
</dbReference>
<dbReference type="PANTHER" id="PTHR44068:SF11">
    <property type="entry name" value="GERANYL DIPHOSPHATE 2-C-METHYLTRANSFERASE"/>
    <property type="match status" value="1"/>
</dbReference>
<keyword evidence="1" id="KW-0808">Transferase</keyword>
<dbReference type="InterPro" id="IPR050447">
    <property type="entry name" value="Erg6_SMT_methyltransf"/>
</dbReference>
<accession>A0ABU9AW26</accession>
<gene>
    <name evidence="4" type="ORF">WKV53_15685</name>
</gene>
<dbReference type="Gene3D" id="3.40.50.150">
    <property type="entry name" value="Vaccinia Virus protein VP39"/>
    <property type="match status" value="1"/>
</dbReference>
<dbReference type="RefSeq" id="WP_341405716.1">
    <property type="nucleotide sequence ID" value="NZ_JBBUKT010000006.1"/>
</dbReference>
<feature type="transmembrane region" description="Helical" evidence="2">
    <location>
        <begin position="248"/>
        <end position="269"/>
    </location>
</feature>
<dbReference type="SUPFAM" id="SSF53335">
    <property type="entry name" value="S-adenosyl-L-methionine-dependent methyltransferases"/>
    <property type="match status" value="1"/>
</dbReference>
<keyword evidence="4" id="KW-0489">Methyltransferase</keyword>
<evidence type="ECO:0000259" key="3">
    <source>
        <dbReference type="Pfam" id="PF08241"/>
    </source>
</evidence>
<keyword evidence="2" id="KW-0472">Membrane</keyword>
<dbReference type="GO" id="GO:0032259">
    <property type="term" value="P:methylation"/>
    <property type="evidence" value="ECO:0007669"/>
    <property type="project" value="UniProtKB-KW"/>
</dbReference>
<reference evidence="4 5" key="1">
    <citation type="submission" date="2024-04" db="EMBL/GenBank/DDBJ databases">
        <title>Luteolibacter sp. isolated from soil.</title>
        <authorList>
            <person name="An J."/>
        </authorList>
    </citation>
    <scope>NUCLEOTIDE SEQUENCE [LARGE SCALE GENOMIC DNA]</scope>
    <source>
        <strain evidence="4 5">Y139</strain>
    </source>
</reference>
<evidence type="ECO:0000313" key="5">
    <source>
        <dbReference type="Proteomes" id="UP001371305"/>
    </source>
</evidence>
<sequence>MIHTDTTGDEVAAHYDELDPYYRSLWGEHVHHGLWETGRESPLAAVDALSRYVAKRAGIKKGDRVCDVGCGYGATARLLASEYGAQVTGITISPKQQAAAAAAGGADFVLGDWLKNDFPDESFDAVIAIESTEHLPDVAQGIREMARVLAPGGQLVICAWMAGPSPSEWQKKHLLEPICREGRLVGMGNEEDYLRWIAGAGLSLQSTDDLSRQVRRTWPICIQRTIGAFFRDPALRRFLLDDHQRNRIFALTLLRIWFAYLTGAMRYTVFTASKP</sequence>
<dbReference type="PANTHER" id="PTHR44068">
    <property type="entry name" value="ZGC:194242"/>
    <property type="match status" value="1"/>
</dbReference>
<dbReference type="InterPro" id="IPR029063">
    <property type="entry name" value="SAM-dependent_MTases_sf"/>
</dbReference>
<dbReference type="InterPro" id="IPR013216">
    <property type="entry name" value="Methyltransf_11"/>
</dbReference>
<keyword evidence="2" id="KW-1133">Transmembrane helix</keyword>
<comment type="caution">
    <text evidence="4">The sequence shown here is derived from an EMBL/GenBank/DDBJ whole genome shotgun (WGS) entry which is preliminary data.</text>
</comment>
<evidence type="ECO:0000313" key="4">
    <source>
        <dbReference type="EMBL" id="MEK7951957.1"/>
    </source>
</evidence>
<organism evidence="4 5">
    <name type="scientific">Luteolibacter soli</name>
    <dbReference type="NCBI Taxonomy" id="3135280"/>
    <lineage>
        <taxon>Bacteria</taxon>
        <taxon>Pseudomonadati</taxon>
        <taxon>Verrucomicrobiota</taxon>
        <taxon>Verrucomicrobiia</taxon>
        <taxon>Verrucomicrobiales</taxon>
        <taxon>Verrucomicrobiaceae</taxon>
        <taxon>Luteolibacter</taxon>
    </lineage>
</organism>
<dbReference type="Proteomes" id="UP001371305">
    <property type="component" value="Unassembled WGS sequence"/>
</dbReference>
<proteinExistence type="predicted"/>
<keyword evidence="5" id="KW-1185">Reference proteome</keyword>
<keyword evidence="2" id="KW-0812">Transmembrane</keyword>
<protein>
    <submittedName>
        <fullName evidence="4">Methyltransferase domain-containing protein</fullName>
    </submittedName>
</protein>
<dbReference type="GO" id="GO:0008168">
    <property type="term" value="F:methyltransferase activity"/>
    <property type="evidence" value="ECO:0007669"/>
    <property type="project" value="UniProtKB-KW"/>
</dbReference>
<evidence type="ECO:0000256" key="2">
    <source>
        <dbReference type="SAM" id="Phobius"/>
    </source>
</evidence>
<feature type="domain" description="Methyltransferase type 11" evidence="3">
    <location>
        <begin position="67"/>
        <end position="157"/>
    </location>
</feature>
<evidence type="ECO:0000256" key="1">
    <source>
        <dbReference type="ARBA" id="ARBA00022679"/>
    </source>
</evidence>
<dbReference type="Pfam" id="PF08241">
    <property type="entry name" value="Methyltransf_11"/>
    <property type="match status" value="1"/>
</dbReference>
<dbReference type="EMBL" id="JBBUKT010000006">
    <property type="protein sequence ID" value="MEK7951957.1"/>
    <property type="molecule type" value="Genomic_DNA"/>
</dbReference>
<name>A0ABU9AW26_9BACT</name>